<evidence type="ECO:0000313" key="10">
    <source>
        <dbReference type="EMBL" id="GAA2221948.1"/>
    </source>
</evidence>
<comment type="catalytic activity">
    <reaction evidence="7 9">
        <text>tRNA(Gly) + glycine + ATP = glycyl-tRNA(Gly) + AMP + diphosphate</text>
        <dbReference type="Rhea" id="RHEA:16013"/>
        <dbReference type="Rhea" id="RHEA-COMP:9664"/>
        <dbReference type="Rhea" id="RHEA-COMP:9683"/>
        <dbReference type="ChEBI" id="CHEBI:30616"/>
        <dbReference type="ChEBI" id="CHEBI:33019"/>
        <dbReference type="ChEBI" id="CHEBI:57305"/>
        <dbReference type="ChEBI" id="CHEBI:78442"/>
        <dbReference type="ChEBI" id="CHEBI:78522"/>
        <dbReference type="ChEBI" id="CHEBI:456215"/>
        <dbReference type="EC" id="6.1.1.14"/>
    </reaction>
</comment>
<dbReference type="NCBIfam" id="TIGR00388">
    <property type="entry name" value="glyQ"/>
    <property type="match status" value="1"/>
</dbReference>
<dbReference type="PANTHER" id="PTHR30075">
    <property type="entry name" value="GLYCYL-TRNA SYNTHETASE"/>
    <property type="match status" value="1"/>
</dbReference>
<evidence type="ECO:0000256" key="2">
    <source>
        <dbReference type="ARBA" id="ARBA00022598"/>
    </source>
</evidence>
<dbReference type="NCBIfam" id="NF011499">
    <property type="entry name" value="PRK14908.1"/>
    <property type="match status" value="1"/>
</dbReference>
<gene>
    <name evidence="9" type="primary">glyS</name>
    <name evidence="8" type="synonym">glyQ</name>
    <name evidence="10" type="ORF">GCM10010104_10490</name>
</gene>
<evidence type="ECO:0000256" key="8">
    <source>
        <dbReference type="HAMAP-Rule" id="MF_00254"/>
    </source>
</evidence>
<dbReference type="NCBIfam" id="NF006827">
    <property type="entry name" value="PRK09348.1"/>
    <property type="match status" value="1"/>
</dbReference>
<dbReference type="SUPFAM" id="SSF55681">
    <property type="entry name" value="Class II aaRS and biotin synthetases"/>
    <property type="match status" value="1"/>
</dbReference>
<comment type="subunit">
    <text evidence="9">Tetramer of two alpha and two beta subunits.</text>
</comment>
<evidence type="ECO:0000313" key="11">
    <source>
        <dbReference type="Proteomes" id="UP001501474"/>
    </source>
</evidence>
<dbReference type="GO" id="GO:0016874">
    <property type="term" value="F:ligase activity"/>
    <property type="evidence" value="ECO:0007669"/>
    <property type="project" value="UniProtKB-KW"/>
</dbReference>
<dbReference type="NCBIfam" id="TIGR00211">
    <property type="entry name" value="glyS"/>
    <property type="match status" value="1"/>
</dbReference>
<name>A0ABP5Q244_9ACTN</name>
<dbReference type="Pfam" id="PF02092">
    <property type="entry name" value="tRNA_synt_2f"/>
    <property type="match status" value="1"/>
</dbReference>
<evidence type="ECO:0000256" key="5">
    <source>
        <dbReference type="ARBA" id="ARBA00022917"/>
    </source>
</evidence>
<dbReference type="EC" id="6.1.1.14" evidence="9"/>
<keyword evidence="11" id="KW-1185">Reference proteome</keyword>
<keyword evidence="6 9" id="KW-0030">Aminoacyl-tRNA synthetase</keyword>
<dbReference type="Gene3D" id="1.20.58.180">
    <property type="entry name" value="Class II aaRS and biotin synthetases, domain 2"/>
    <property type="match status" value="1"/>
</dbReference>
<comment type="similarity">
    <text evidence="1 9">Belongs to the class-II aminoacyl-tRNA synthetase family.</text>
</comment>
<dbReference type="Proteomes" id="UP001501474">
    <property type="component" value="Unassembled WGS sequence"/>
</dbReference>
<dbReference type="PROSITE" id="PS50861">
    <property type="entry name" value="AA_TRNA_LIGASE_II_GLYAB"/>
    <property type="match status" value="2"/>
</dbReference>
<evidence type="ECO:0000256" key="3">
    <source>
        <dbReference type="ARBA" id="ARBA00022741"/>
    </source>
</evidence>
<keyword evidence="5 9" id="KW-0648">Protein biosynthesis</keyword>
<dbReference type="SUPFAM" id="SSF109604">
    <property type="entry name" value="HD-domain/PDEase-like"/>
    <property type="match status" value="1"/>
</dbReference>
<keyword evidence="2 9" id="KW-0436">Ligase</keyword>
<dbReference type="Gene3D" id="3.30.930.10">
    <property type="entry name" value="Bira Bifunctional Protein, Domain 2"/>
    <property type="match status" value="1"/>
</dbReference>
<organism evidence="10 11">
    <name type="scientific">Streptomyces indiaensis</name>
    <dbReference type="NCBI Taxonomy" id="284033"/>
    <lineage>
        <taxon>Bacteria</taxon>
        <taxon>Bacillati</taxon>
        <taxon>Actinomycetota</taxon>
        <taxon>Actinomycetes</taxon>
        <taxon>Kitasatosporales</taxon>
        <taxon>Streptomycetaceae</taxon>
        <taxon>Streptomyces</taxon>
    </lineage>
</organism>
<keyword evidence="3 9" id="KW-0547">Nucleotide-binding</keyword>
<proteinExistence type="inferred from homology"/>
<dbReference type="HAMAP" id="MF_00254">
    <property type="entry name" value="Gly_tRNA_synth_alpha"/>
    <property type="match status" value="1"/>
</dbReference>
<dbReference type="HAMAP" id="MF_00255">
    <property type="entry name" value="Gly_tRNA_synth_beta"/>
    <property type="match status" value="1"/>
</dbReference>
<evidence type="ECO:0000256" key="1">
    <source>
        <dbReference type="ARBA" id="ARBA00008226"/>
    </source>
</evidence>
<dbReference type="Pfam" id="PF02091">
    <property type="entry name" value="tRNA-synt_2e"/>
    <property type="match status" value="1"/>
</dbReference>
<dbReference type="PRINTS" id="PR01044">
    <property type="entry name" value="TRNASYNTHGA"/>
</dbReference>
<dbReference type="CDD" id="cd00733">
    <property type="entry name" value="GlyRS_alpha_core"/>
    <property type="match status" value="1"/>
</dbReference>
<accession>A0ABP5Q244</accession>
<dbReference type="PANTHER" id="PTHR30075:SF2">
    <property type="entry name" value="GLYCINE--TRNA LIGASE, CHLOROPLASTIC_MITOCHONDRIAL 2"/>
    <property type="match status" value="1"/>
</dbReference>
<keyword evidence="9" id="KW-0963">Cytoplasm</keyword>
<dbReference type="EMBL" id="BAAART010000023">
    <property type="protein sequence ID" value="GAA2221948.1"/>
    <property type="molecule type" value="Genomic_DNA"/>
</dbReference>
<dbReference type="InterPro" id="IPR045864">
    <property type="entry name" value="aa-tRNA-synth_II/BPL/LPL"/>
</dbReference>
<dbReference type="InterPro" id="IPR015944">
    <property type="entry name" value="Gly-tRNA-synth_bsu"/>
</dbReference>
<evidence type="ECO:0000256" key="6">
    <source>
        <dbReference type="ARBA" id="ARBA00023146"/>
    </source>
</evidence>
<dbReference type="InterPro" id="IPR006194">
    <property type="entry name" value="Gly-tRNA-synth_heterodimer"/>
</dbReference>
<evidence type="ECO:0000256" key="4">
    <source>
        <dbReference type="ARBA" id="ARBA00022840"/>
    </source>
</evidence>
<protein>
    <recommendedName>
        <fullName evidence="8 9">Multifunctional fusion protein</fullName>
    </recommendedName>
    <domain>
        <recommendedName>
            <fullName evidence="9">Glycine--tRNA ligase beta subunit</fullName>
            <ecNumber evidence="9">6.1.1.14</ecNumber>
        </recommendedName>
        <alternativeName>
            <fullName evidence="9">Glycyl-tRNA synthetase beta subunit</fullName>
            <shortName evidence="9">GlyRS</shortName>
        </alternativeName>
    </domain>
    <domain>
        <recommendedName>
            <fullName evidence="8">Glycine--tRNA ligase alpha subunit</fullName>
        </recommendedName>
        <alternativeName>
            <fullName evidence="8">Glycyl-tRNA synthetase alpha subunit</fullName>
        </alternativeName>
    </domain>
</protein>
<sequence>MADLAGPTRGTGAIIMKNVSTALTMQDAILTLQKYWSDNGCMITQPLNTEVGAGTANPATALRVLGPEPWSVAYVEPSVRPDDSRYGENPNRLQTHTQFQVILKPDPGNPQELYLGSLRALGVDLNAHDVRFVEDNWASPALGAWGLGWEVWLDGMEITQFTYFQQVGGVALDPVSVEITYGLERILMNLQGVSHFKDIAYAPGITYGEVFGQSEYEMSRYYLDDADIDTNHRLFESYAAEARRLLDLELPVPAYTYVLKCSHTFNVLDARGAISTTERAKAFSLMRGLTHETAKLWERRRAALEHPLGLAAAPAPAERAPLPKVPGVETLLFEIGVEELPYADVPATTEAVRESVTAKLAETRLGHGAINVMATPRRIVITVDGVQPRERDTMRTVRGPKVAAAYKDGTPTPALLGFARSQGAEAADVRVVENNGVEYVALTRHEEGRPAVEVLSDLLAEVVSGLRAGRNMRWSDPGLSFSRPVRWLLALLGRTPLPVVVSSLSSGDTTRVQRQAPYPEVRVTSAEGYPHFLHMHGILLDREARRGAVVRGALEAAAEVGGRIDVEDQAGLIDEITDILEFPYAVRGSFDERYLELPSSVLTTVMRKHQRYLPVLDGDRLMPHFVTFANALCEDDVVRAGNEAVLRARYEDAAFFWRADLKVAPEEFRRRLDKLTFEDRLGTVADRAVRLASLAQDLAGRAGLPEDSVEVVRRAGALAKFDLASQMVIEFSGLAGVMAEEYARRAGEPPEVARALAEMELPRSAGGALPAGDAGAVLSLADRFDLVTGMFLIGAAPTGSSDPYGVRRAAIGLLNVLRSVPAVAGVRVSEGLRAAAVRYAAQGVEVPAERVAEAAELITRRYEQQLTDAGHEHRLVQAVLVWADRPAHGDRTLATLERHVSSEAFEALAAAFQRVVRILPEGGAEASDASLLTAPAELRLAESAQAVRQALQGREDDLGALIEVSAPLVEAIGVFFDEVLVMDPDPAVRAARLALLRDVAGLARTTLDWGAL</sequence>
<evidence type="ECO:0000256" key="7">
    <source>
        <dbReference type="ARBA" id="ARBA00047937"/>
    </source>
</evidence>
<dbReference type="InterPro" id="IPR002310">
    <property type="entry name" value="Gly-tRNA_ligase_asu"/>
</dbReference>
<evidence type="ECO:0000256" key="9">
    <source>
        <dbReference type="HAMAP-Rule" id="MF_00255"/>
    </source>
</evidence>
<comment type="subcellular location">
    <subcellularLocation>
        <location evidence="9">Cytoplasm</location>
    </subcellularLocation>
</comment>
<keyword evidence="4 9" id="KW-0067">ATP-binding</keyword>
<reference evidence="11" key="1">
    <citation type="journal article" date="2019" name="Int. J. Syst. Evol. Microbiol.">
        <title>The Global Catalogue of Microorganisms (GCM) 10K type strain sequencing project: providing services to taxonomists for standard genome sequencing and annotation.</title>
        <authorList>
            <consortium name="The Broad Institute Genomics Platform"/>
            <consortium name="The Broad Institute Genome Sequencing Center for Infectious Disease"/>
            <person name="Wu L."/>
            <person name="Ma J."/>
        </authorList>
    </citation>
    <scope>NUCLEOTIDE SEQUENCE [LARGE SCALE GENOMIC DNA]</scope>
    <source>
        <strain evidence="11">JCM 3053</strain>
    </source>
</reference>
<comment type="caution">
    <text evidence="10">The sequence shown here is derived from an EMBL/GenBank/DDBJ whole genome shotgun (WGS) entry which is preliminary data.</text>
</comment>